<dbReference type="InterPro" id="IPR014001">
    <property type="entry name" value="Helicase_ATP-bd"/>
</dbReference>
<proteinExistence type="inferred from homology"/>
<dbReference type="AlphaFoldDB" id="A0A2T5P7L7"/>
<feature type="compositionally biased region" description="Basic residues" evidence="8">
    <location>
        <begin position="439"/>
        <end position="456"/>
    </location>
</feature>
<evidence type="ECO:0000259" key="10">
    <source>
        <dbReference type="PROSITE" id="PS51194"/>
    </source>
</evidence>
<dbReference type="OrthoDB" id="9805696at2"/>
<dbReference type="Proteomes" id="UP000244064">
    <property type="component" value="Unassembled WGS sequence"/>
</dbReference>
<dbReference type="Pfam" id="PF00270">
    <property type="entry name" value="DEAD"/>
    <property type="match status" value="1"/>
</dbReference>
<dbReference type="CDD" id="cd18787">
    <property type="entry name" value="SF2_C_DEAD"/>
    <property type="match status" value="1"/>
</dbReference>
<dbReference type="GO" id="GO:0016787">
    <property type="term" value="F:hydrolase activity"/>
    <property type="evidence" value="ECO:0007669"/>
    <property type="project" value="UniProtKB-KW"/>
</dbReference>
<evidence type="ECO:0000256" key="5">
    <source>
        <dbReference type="ARBA" id="ARBA00038437"/>
    </source>
</evidence>
<feature type="compositionally biased region" description="Basic residues" evidence="8">
    <location>
        <begin position="465"/>
        <end position="476"/>
    </location>
</feature>
<dbReference type="InterPro" id="IPR044742">
    <property type="entry name" value="DEAD/DEAH_RhlB"/>
</dbReference>
<evidence type="ECO:0000313" key="12">
    <source>
        <dbReference type="EMBL" id="PTU73697.1"/>
    </source>
</evidence>
<dbReference type="GO" id="GO:0003724">
    <property type="term" value="F:RNA helicase activity"/>
    <property type="evidence" value="ECO:0007669"/>
    <property type="project" value="InterPro"/>
</dbReference>
<dbReference type="GO" id="GO:0003676">
    <property type="term" value="F:nucleic acid binding"/>
    <property type="evidence" value="ECO:0007669"/>
    <property type="project" value="InterPro"/>
</dbReference>
<evidence type="ECO:0000256" key="6">
    <source>
        <dbReference type="PROSITE-ProRule" id="PRU00552"/>
    </source>
</evidence>
<name>A0A2T5P7L7_9PSED</name>
<evidence type="ECO:0000256" key="8">
    <source>
        <dbReference type="SAM" id="MobiDB-lite"/>
    </source>
</evidence>
<evidence type="ECO:0000256" key="4">
    <source>
        <dbReference type="ARBA" id="ARBA00022840"/>
    </source>
</evidence>
<organism evidence="12 13">
    <name type="scientific">Pseudomonas mangrovi</name>
    <dbReference type="NCBI Taxonomy" id="2161748"/>
    <lineage>
        <taxon>Bacteria</taxon>
        <taxon>Pseudomonadati</taxon>
        <taxon>Pseudomonadota</taxon>
        <taxon>Gammaproteobacteria</taxon>
        <taxon>Pseudomonadales</taxon>
        <taxon>Pseudomonadaceae</taxon>
        <taxon>Pseudomonas</taxon>
    </lineage>
</organism>
<gene>
    <name evidence="12" type="ORF">DBO85_15425</name>
</gene>
<dbReference type="PROSITE" id="PS51194">
    <property type="entry name" value="HELICASE_CTER"/>
    <property type="match status" value="1"/>
</dbReference>
<dbReference type="CDD" id="cd00268">
    <property type="entry name" value="DEADc"/>
    <property type="match status" value="1"/>
</dbReference>
<dbReference type="EMBL" id="QASN01000020">
    <property type="protein sequence ID" value="PTU73697.1"/>
    <property type="molecule type" value="Genomic_DNA"/>
</dbReference>
<dbReference type="InterPro" id="IPR000629">
    <property type="entry name" value="RNA-helicase_DEAD-box_CS"/>
</dbReference>
<feature type="domain" description="Helicase ATP-binding" evidence="9">
    <location>
        <begin position="88"/>
        <end position="261"/>
    </location>
</feature>
<keyword evidence="13" id="KW-1185">Reference proteome</keyword>
<feature type="domain" description="Helicase C-terminal" evidence="10">
    <location>
        <begin position="289"/>
        <end position="434"/>
    </location>
</feature>
<feature type="domain" description="DEAD-box RNA helicase Q" evidence="11">
    <location>
        <begin position="57"/>
        <end position="85"/>
    </location>
</feature>
<sequence>MRAWVTPVSGPRFCRWQELLSSSGLDSAPSIDDPASCAGHKTGNLCGLSVCVVEVCPVFSQFALHERLLKAVAEAGFVEPTPVQTAAIPAALEGHDLRVTAQTGSGKTAAFVLPMLNRLMGDAKPRVDIRALILLPTRELAQQTLKEVERFSCFTFIKSGLITGGEDFKVQAAMLRKVPDILIGTPGRLLEHLNAGHLDLKCVEVLVLDEADRMLDMGFAEDVERLAGECSGPHQTLLFSATSGGTGLREMVAKVLREPQHLQLNKVQELSEGTRQQIITADHNAHKEQLVGWLLANEPHAKAIIFTNTRVQADRLYGRLVAAGHKAFVLHGEKDQKDRKLAIERLKNGGAKVLVATDVAARGLDVDGLDLVINFDMPRSGDDYVHRVGRTGRAGAQGLAVSLICHGDWNLMSSIERYLKQKFERRNIKELKGTYQGPKKVKASGKAVGVKKKKTTDKKAAEKKQTRKPVARKSKPSKLVSADGMAPLKRKTPAAE</sequence>
<dbReference type="SMART" id="SM00490">
    <property type="entry name" value="HELICc"/>
    <property type="match status" value="1"/>
</dbReference>
<dbReference type="InterPro" id="IPR011545">
    <property type="entry name" value="DEAD/DEAH_box_helicase_dom"/>
</dbReference>
<accession>A0A2T5P7L7</accession>
<dbReference type="Pfam" id="PF00271">
    <property type="entry name" value="Helicase_C"/>
    <property type="match status" value="1"/>
</dbReference>
<keyword evidence="1 7" id="KW-0547">Nucleotide-binding</keyword>
<feature type="short sequence motif" description="Q motif" evidence="6">
    <location>
        <begin position="57"/>
        <end position="85"/>
    </location>
</feature>
<protein>
    <submittedName>
        <fullName evidence="12">RNA helicase</fullName>
    </submittedName>
</protein>
<dbReference type="InterPro" id="IPR014014">
    <property type="entry name" value="RNA_helicase_DEAD_Q_motif"/>
</dbReference>
<dbReference type="PANTHER" id="PTHR47959">
    <property type="entry name" value="ATP-DEPENDENT RNA HELICASE RHLE-RELATED"/>
    <property type="match status" value="1"/>
</dbReference>
<dbReference type="GO" id="GO:0005829">
    <property type="term" value="C:cytosol"/>
    <property type="evidence" value="ECO:0007669"/>
    <property type="project" value="TreeGrafter"/>
</dbReference>
<comment type="similarity">
    <text evidence="5 7">Belongs to the DEAD box helicase family.</text>
</comment>
<dbReference type="PROSITE" id="PS00039">
    <property type="entry name" value="DEAD_ATP_HELICASE"/>
    <property type="match status" value="1"/>
</dbReference>
<dbReference type="SMART" id="SM00487">
    <property type="entry name" value="DEXDc"/>
    <property type="match status" value="1"/>
</dbReference>
<evidence type="ECO:0000313" key="13">
    <source>
        <dbReference type="Proteomes" id="UP000244064"/>
    </source>
</evidence>
<evidence type="ECO:0000256" key="1">
    <source>
        <dbReference type="ARBA" id="ARBA00022741"/>
    </source>
</evidence>
<dbReference type="PROSITE" id="PS51192">
    <property type="entry name" value="HELICASE_ATP_BIND_1"/>
    <property type="match status" value="1"/>
</dbReference>
<dbReference type="PROSITE" id="PS51195">
    <property type="entry name" value="Q_MOTIF"/>
    <property type="match status" value="1"/>
</dbReference>
<evidence type="ECO:0000256" key="7">
    <source>
        <dbReference type="RuleBase" id="RU000492"/>
    </source>
</evidence>
<keyword evidence="2 7" id="KW-0378">Hydrolase</keyword>
<keyword evidence="3 7" id="KW-0347">Helicase</keyword>
<dbReference type="InterPro" id="IPR027417">
    <property type="entry name" value="P-loop_NTPase"/>
</dbReference>
<reference evidence="12 13" key="1">
    <citation type="submission" date="2018-04" db="EMBL/GenBank/DDBJ databases">
        <title>Pseudomonas sp. nov., isolated from mangrove soil.</title>
        <authorList>
            <person name="Chen C."/>
        </authorList>
    </citation>
    <scope>NUCLEOTIDE SEQUENCE [LARGE SCALE GENOMIC DNA]</scope>
    <source>
        <strain evidence="12 13">TC-11</strain>
    </source>
</reference>
<evidence type="ECO:0000259" key="9">
    <source>
        <dbReference type="PROSITE" id="PS51192"/>
    </source>
</evidence>
<comment type="caution">
    <text evidence="12">The sequence shown here is derived from an EMBL/GenBank/DDBJ whole genome shotgun (WGS) entry which is preliminary data.</text>
</comment>
<dbReference type="GO" id="GO:0005524">
    <property type="term" value="F:ATP binding"/>
    <property type="evidence" value="ECO:0007669"/>
    <property type="project" value="UniProtKB-KW"/>
</dbReference>
<keyword evidence="4 7" id="KW-0067">ATP-binding</keyword>
<dbReference type="Gene3D" id="3.40.50.300">
    <property type="entry name" value="P-loop containing nucleotide triphosphate hydrolases"/>
    <property type="match status" value="2"/>
</dbReference>
<evidence type="ECO:0000259" key="11">
    <source>
        <dbReference type="PROSITE" id="PS51195"/>
    </source>
</evidence>
<dbReference type="InterPro" id="IPR050079">
    <property type="entry name" value="DEAD_box_RNA_helicase"/>
</dbReference>
<dbReference type="InterPro" id="IPR001650">
    <property type="entry name" value="Helicase_C-like"/>
</dbReference>
<evidence type="ECO:0000256" key="3">
    <source>
        <dbReference type="ARBA" id="ARBA00022806"/>
    </source>
</evidence>
<feature type="region of interest" description="Disordered" evidence="8">
    <location>
        <begin position="439"/>
        <end position="496"/>
    </location>
</feature>
<dbReference type="PANTHER" id="PTHR47959:SF3">
    <property type="entry name" value="ATP-DEPENDENT RNA HELICASE SRMB"/>
    <property type="match status" value="1"/>
</dbReference>
<evidence type="ECO:0000256" key="2">
    <source>
        <dbReference type="ARBA" id="ARBA00022801"/>
    </source>
</evidence>
<dbReference type="SUPFAM" id="SSF52540">
    <property type="entry name" value="P-loop containing nucleoside triphosphate hydrolases"/>
    <property type="match status" value="1"/>
</dbReference>